<feature type="binding site" evidence="1">
    <location>
        <position position="181"/>
    </location>
    <ligand>
        <name>Zn(2+)</name>
        <dbReference type="ChEBI" id="CHEBI:29105"/>
    </ligand>
</feature>
<dbReference type="KEGG" id="ggr:HKW67_22110"/>
<evidence type="ECO:0000256" key="1">
    <source>
        <dbReference type="PIRSR" id="PIRSR605019-1"/>
    </source>
</evidence>
<dbReference type="InterPro" id="IPR005019">
    <property type="entry name" value="Adenine_glyco"/>
</dbReference>
<dbReference type="RefSeq" id="WP_171227466.1">
    <property type="nucleotide sequence ID" value="NZ_CP053085.1"/>
</dbReference>
<dbReference type="SUPFAM" id="SSF48150">
    <property type="entry name" value="DNA-glycosylase"/>
    <property type="match status" value="1"/>
</dbReference>
<proteinExistence type="predicted"/>
<keyword evidence="1" id="KW-0479">Metal-binding</keyword>
<name>A0A6M4ITM6_9BACT</name>
<dbReference type="InterPro" id="IPR011257">
    <property type="entry name" value="DNA_glycosylase"/>
</dbReference>
<dbReference type="GO" id="GO:0006284">
    <property type="term" value="P:base-excision repair"/>
    <property type="evidence" value="ECO:0007669"/>
    <property type="project" value="InterPro"/>
</dbReference>
<keyword evidence="3" id="KW-1185">Reference proteome</keyword>
<feature type="binding site" evidence="1">
    <location>
        <position position="19"/>
    </location>
    <ligand>
        <name>Zn(2+)</name>
        <dbReference type="ChEBI" id="CHEBI:29105"/>
    </ligand>
</feature>
<feature type="binding site" evidence="1">
    <location>
        <position position="177"/>
    </location>
    <ligand>
        <name>Zn(2+)</name>
        <dbReference type="ChEBI" id="CHEBI:29105"/>
    </ligand>
</feature>
<protein>
    <submittedName>
        <fullName evidence="2">DNA-3-methyladenine glycosylase I</fullName>
    </submittedName>
</protein>
<gene>
    <name evidence="2" type="ORF">HKW67_22110</name>
</gene>
<dbReference type="EMBL" id="CP053085">
    <property type="protein sequence ID" value="QJR38030.1"/>
    <property type="molecule type" value="Genomic_DNA"/>
</dbReference>
<dbReference type="PANTHER" id="PTHR31116:SF29">
    <property type="entry name" value="DNA GLYCOSYLASE SUPERFAMILY PROTEIN"/>
    <property type="match status" value="1"/>
</dbReference>
<keyword evidence="1" id="KW-0862">Zinc</keyword>
<dbReference type="AlphaFoldDB" id="A0A6M4ITM6"/>
<dbReference type="Proteomes" id="UP000500938">
    <property type="component" value="Chromosome"/>
</dbReference>
<dbReference type="GO" id="GO:0046872">
    <property type="term" value="F:metal ion binding"/>
    <property type="evidence" value="ECO:0007669"/>
    <property type="project" value="UniProtKB-KW"/>
</dbReference>
<evidence type="ECO:0000313" key="2">
    <source>
        <dbReference type="EMBL" id="QJR38030.1"/>
    </source>
</evidence>
<dbReference type="Gene3D" id="1.10.340.30">
    <property type="entry name" value="Hypothetical protein, domain 2"/>
    <property type="match status" value="1"/>
</dbReference>
<dbReference type="PANTHER" id="PTHR31116">
    <property type="entry name" value="OS04G0501200 PROTEIN"/>
    <property type="match status" value="1"/>
</dbReference>
<feature type="binding site" evidence="1">
    <location>
        <position position="7"/>
    </location>
    <ligand>
        <name>Zn(2+)</name>
        <dbReference type="ChEBI" id="CHEBI:29105"/>
    </ligand>
</feature>
<evidence type="ECO:0000313" key="3">
    <source>
        <dbReference type="Proteomes" id="UP000500938"/>
    </source>
</evidence>
<reference evidence="2 3" key="1">
    <citation type="submission" date="2020-05" db="EMBL/GenBank/DDBJ databases">
        <title>Complete genome sequence of Gemmatimonas greenlandica TET16.</title>
        <authorList>
            <person name="Zeng Y."/>
        </authorList>
    </citation>
    <scope>NUCLEOTIDE SEQUENCE [LARGE SCALE GENOMIC DNA]</scope>
    <source>
        <strain evidence="2 3">TET16</strain>
    </source>
</reference>
<sequence length="194" mass="21790">MSIPVRCTWPVKPLDVAYHDDEWGVPVHDDRTLFEFITLEGAQAGLSWSTVLAKREHYREAFAQWDVDAIAAFGPDRVDTLMQNAGLVRHRQKLVSTVGNARAFLGVQEAFGSFDAYLWRFVDGTPVDHRLTASSQIPTQSAISDAISKDLKARGFRFVGTTICYAYMQAVGLVNDHLVSCFRHDEVARDRTSR</sequence>
<organism evidence="2 3">
    <name type="scientific">Gemmatimonas groenlandica</name>
    <dbReference type="NCBI Taxonomy" id="2732249"/>
    <lineage>
        <taxon>Bacteria</taxon>
        <taxon>Pseudomonadati</taxon>
        <taxon>Gemmatimonadota</taxon>
        <taxon>Gemmatimonadia</taxon>
        <taxon>Gemmatimonadales</taxon>
        <taxon>Gemmatimonadaceae</taxon>
        <taxon>Gemmatimonas</taxon>
    </lineage>
</organism>
<dbReference type="GO" id="GO:0008725">
    <property type="term" value="F:DNA-3-methyladenine glycosylase activity"/>
    <property type="evidence" value="ECO:0007669"/>
    <property type="project" value="InterPro"/>
</dbReference>
<accession>A0A6M4ITM6</accession>
<dbReference type="Pfam" id="PF03352">
    <property type="entry name" value="Adenine_glyco"/>
    <property type="match status" value="1"/>
</dbReference>